<evidence type="ECO:0000313" key="4">
    <source>
        <dbReference type="Proteomes" id="UP001293254"/>
    </source>
</evidence>
<dbReference type="PANTHER" id="PTHR31642">
    <property type="entry name" value="TRICHOTHECENE 3-O-ACETYLTRANSFERASE"/>
    <property type="match status" value="1"/>
</dbReference>
<proteinExistence type="inferred from homology"/>
<dbReference type="Gene3D" id="3.30.559.10">
    <property type="entry name" value="Chloramphenicol acetyltransferase-like domain"/>
    <property type="match status" value="2"/>
</dbReference>
<dbReference type="InterPro" id="IPR050317">
    <property type="entry name" value="Plant_Fungal_Acyltransferase"/>
</dbReference>
<comment type="similarity">
    <text evidence="1">Belongs to the plant acyltransferase family.</text>
</comment>
<gene>
    <name evidence="3" type="ORF">Salat_0747500</name>
</gene>
<dbReference type="Pfam" id="PF02458">
    <property type="entry name" value="Transferase"/>
    <property type="match status" value="1"/>
</dbReference>
<feature type="region of interest" description="Disordered" evidence="2">
    <location>
        <begin position="193"/>
        <end position="212"/>
    </location>
</feature>
<organism evidence="3 4">
    <name type="scientific">Sesamum alatum</name>
    <dbReference type="NCBI Taxonomy" id="300844"/>
    <lineage>
        <taxon>Eukaryota</taxon>
        <taxon>Viridiplantae</taxon>
        <taxon>Streptophyta</taxon>
        <taxon>Embryophyta</taxon>
        <taxon>Tracheophyta</taxon>
        <taxon>Spermatophyta</taxon>
        <taxon>Magnoliopsida</taxon>
        <taxon>eudicotyledons</taxon>
        <taxon>Gunneridae</taxon>
        <taxon>Pentapetalae</taxon>
        <taxon>asterids</taxon>
        <taxon>lamiids</taxon>
        <taxon>Lamiales</taxon>
        <taxon>Pedaliaceae</taxon>
        <taxon>Sesamum</taxon>
    </lineage>
</organism>
<sequence length="436" mass="47784">MVSSPPMAAEGLIYNIKISSVGPANVTGSDLIYEPETMGLAMKLHYIRGIYYFGRQAFEGLSTLVIKEPMFTWLNKYPEVCGRFRRTESGRAYVKCNDCGVRFVEAKCDKTLDEWLEMKDATLEKLLVRDQVLGPELGFSPLVYIQLTRFKCGGTAVGLTWAHVLGDAFSAAEFMNTLGRAVAGYDLGRPTNLAHSHKKSTTPNDPSKAVEDPLSIKRVGPVGDHWVNVTKCKMEAFSFNVTPTQLSHLQSKLSPNGAPFAAFEAISAVIWQCIAKIRGEKWDSNVIVTICKGSEQGKSCDGTLSNSQVVSVVRANFPVPEANPSELALLVQNGALDERGKIEEAMEREGGLPDFIVYGAKLTFVNLEDARFYEFEYKGQRPVSVSYRIEGVGEDGAILVLPGPEGGGKGRSVMAILPENEIVELQLELKREGLMA</sequence>
<evidence type="ECO:0000256" key="2">
    <source>
        <dbReference type="SAM" id="MobiDB-lite"/>
    </source>
</evidence>
<evidence type="ECO:0000256" key="1">
    <source>
        <dbReference type="ARBA" id="ARBA00009861"/>
    </source>
</evidence>
<protein>
    <submittedName>
        <fullName evidence="3">Protein ECERIFERUM 26</fullName>
    </submittedName>
</protein>
<dbReference type="EMBL" id="JACGWO010000002">
    <property type="protein sequence ID" value="KAK4435839.1"/>
    <property type="molecule type" value="Genomic_DNA"/>
</dbReference>
<evidence type="ECO:0000313" key="3">
    <source>
        <dbReference type="EMBL" id="KAK4435839.1"/>
    </source>
</evidence>
<dbReference type="AlphaFoldDB" id="A0AAE1YSR6"/>
<comment type="caution">
    <text evidence="3">The sequence shown here is derived from an EMBL/GenBank/DDBJ whole genome shotgun (WGS) entry which is preliminary data.</text>
</comment>
<reference evidence="3" key="1">
    <citation type="submission" date="2020-06" db="EMBL/GenBank/DDBJ databases">
        <authorList>
            <person name="Li T."/>
            <person name="Hu X."/>
            <person name="Zhang T."/>
            <person name="Song X."/>
            <person name="Zhang H."/>
            <person name="Dai N."/>
            <person name="Sheng W."/>
            <person name="Hou X."/>
            <person name="Wei L."/>
        </authorList>
    </citation>
    <scope>NUCLEOTIDE SEQUENCE</scope>
    <source>
        <strain evidence="3">3651</strain>
        <tissue evidence="3">Leaf</tissue>
    </source>
</reference>
<dbReference type="InterPro" id="IPR023213">
    <property type="entry name" value="CAT-like_dom_sf"/>
</dbReference>
<keyword evidence="4" id="KW-1185">Reference proteome</keyword>
<dbReference type="GO" id="GO:0016747">
    <property type="term" value="F:acyltransferase activity, transferring groups other than amino-acyl groups"/>
    <property type="evidence" value="ECO:0007669"/>
    <property type="project" value="TreeGrafter"/>
</dbReference>
<reference evidence="3" key="2">
    <citation type="journal article" date="2024" name="Plant">
        <title>Genomic evolution and insights into agronomic trait innovations of Sesamum species.</title>
        <authorList>
            <person name="Miao H."/>
            <person name="Wang L."/>
            <person name="Qu L."/>
            <person name="Liu H."/>
            <person name="Sun Y."/>
            <person name="Le M."/>
            <person name="Wang Q."/>
            <person name="Wei S."/>
            <person name="Zheng Y."/>
            <person name="Lin W."/>
            <person name="Duan Y."/>
            <person name="Cao H."/>
            <person name="Xiong S."/>
            <person name="Wang X."/>
            <person name="Wei L."/>
            <person name="Li C."/>
            <person name="Ma Q."/>
            <person name="Ju M."/>
            <person name="Zhao R."/>
            <person name="Li G."/>
            <person name="Mu C."/>
            <person name="Tian Q."/>
            <person name="Mei H."/>
            <person name="Zhang T."/>
            <person name="Gao T."/>
            <person name="Zhang H."/>
        </authorList>
    </citation>
    <scope>NUCLEOTIDE SEQUENCE</scope>
    <source>
        <strain evidence="3">3651</strain>
    </source>
</reference>
<dbReference type="Proteomes" id="UP001293254">
    <property type="component" value="Unassembled WGS sequence"/>
</dbReference>
<dbReference type="PANTHER" id="PTHR31642:SF115">
    <property type="entry name" value="PROTEIN ECERIFERUM 26-LIKE"/>
    <property type="match status" value="1"/>
</dbReference>
<accession>A0AAE1YSR6</accession>
<name>A0AAE1YSR6_9LAMI</name>